<evidence type="ECO:0000313" key="2">
    <source>
        <dbReference type="EMBL" id="CCA16965.1"/>
    </source>
</evidence>
<feature type="compositionally biased region" description="Low complexity" evidence="1">
    <location>
        <begin position="38"/>
        <end position="48"/>
    </location>
</feature>
<sequence>MLIEHDSIVKCTDVNNHREEDSGNSDNRGTTNEDKNDSWNINNSDSSDIGSGYETNDDEGVTHGVAEIIERDFNAALSARYNLENPTRPARCIGQSKRTQRRKNAAFKRAVVGTKPLTAYIIKQMAEHEQEGEEDSQQDDSAESSDSNENTSNWTDAKLSASIEKVKAMKEKGKASQAAQNRNDAVKSYLCLVKAGFKRGEASKNIAEGAG</sequence>
<gene>
    <name evidence="2" type="primary">AlNc14C28G2694</name>
    <name evidence="2" type="ORF">ALNC14_031080</name>
</gene>
<reference evidence="2" key="1">
    <citation type="journal article" date="2011" name="PLoS Biol.">
        <title>Gene gain and loss during evolution of obligate parasitism in the white rust pathogen of Arabidopsis thaliana.</title>
        <authorList>
            <person name="Kemen E."/>
            <person name="Gardiner A."/>
            <person name="Schultz-Larsen T."/>
            <person name="Kemen A.C."/>
            <person name="Balmuth A.L."/>
            <person name="Robert-Seilaniantz A."/>
            <person name="Bailey K."/>
            <person name="Holub E."/>
            <person name="Studholme D.J."/>
            <person name="Maclean D."/>
            <person name="Jones J.D."/>
        </authorList>
    </citation>
    <scope>NUCLEOTIDE SEQUENCE</scope>
</reference>
<reference evidence="2" key="2">
    <citation type="submission" date="2011-02" db="EMBL/GenBank/DDBJ databases">
        <authorList>
            <person name="MacLean D."/>
        </authorList>
    </citation>
    <scope>NUCLEOTIDE SEQUENCE</scope>
</reference>
<feature type="compositionally biased region" description="Low complexity" evidence="1">
    <location>
        <begin position="144"/>
        <end position="153"/>
    </location>
</feature>
<protein>
    <submittedName>
        <fullName evidence="2">AlNc14C28G2694 protein</fullName>
    </submittedName>
</protein>
<evidence type="ECO:0000256" key="1">
    <source>
        <dbReference type="SAM" id="MobiDB-lite"/>
    </source>
</evidence>
<dbReference type="EMBL" id="FR824073">
    <property type="protein sequence ID" value="CCA16965.1"/>
    <property type="molecule type" value="Genomic_DNA"/>
</dbReference>
<organism evidence="2">
    <name type="scientific">Albugo laibachii Nc14</name>
    <dbReference type="NCBI Taxonomy" id="890382"/>
    <lineage>
        <taxon>Eukaryota</taxon>
        <taxon>Sar</taxon>
        <taxon>Stramenopiles</taxon>
        <taxon>Oomycota</taxon>
        <taxon>Peronosporomycetes</taxon>
        <taxon>Albuginales</taxon>
        <taxon>Albuginaceae</taxon>
        <taxon>Albugo</taxon>
    </lineage>
</organism>
<accession>F0W766</accession>
<feature type="compositionally biased region" description="Acidic residues" evidence="1">
    <location>
        <begin position="130"/>
        <end position="143"/>
    </location>
</feature>
<dbReference type="HOGENOM" id="CLU_067450_1_0_1"/>
<dbReference type="AlphaFoldDB" id="F0W766"/>
<proteinExistence type="predicted"/>
<feature type="region of interest" description="Disordered" evidence="1">
    <location>
        <begin position="13"/>
        <end position="59"/>
    </location>
</feature>
<name>F0W766_9STRA</name>
<feature type="region of interest" description="Disordered" evidence="1">
    <location>
        <begin position="127"/>
        <end position="159"/>
    </location>
</feature>